<dbReference type="EMBL" id="PCZS01000001">
    <property type="protein sequence ID" value="REB70433.1"/>
    <property type="molecule type" value="Genomic_DNA"/>
</dbReference>
<evidence type="ECO:0000256" key="1">
    <source>
        <dbReference type="ARBA" id="ARBA00010923"/>
    </source>
</evidence>
<organism evidence="5 6">
    <name type="scientific">Cutibacterium namnetense</name>
    <dbReference type="NCBI Taxonomy" id="1574624"/>
    <lineage>
        <taxon>Bacteria</taxon>
        <taxon>Bacillati</taxon>
        <taxon>Actinomycetota</taxon>
        <taxon>Actinomycetes</taxon>
        <taxon>Propionibacteriales</taxon>
        <taxon>Propionibacteriaceae</taxon>
        <taxon>Cutibacterium</taxon>
    </lineage>
</organism>
<evidence type="ECO:0000313" key="6">
    <source>
        <dbReference type="Proteomes" id="UP000256324"/>
    </source>
</evidence>
<evidence type="ECO:0000256" key="2">
    <source>
        <dbReference type="ARBA" id="ARBA00022747"/>
    </source>
</evidence>
<evidence type="ECO:0000259" key="4">
    <source>
        <dbReference type="Pfam" id="PF01420"/>
    </source>
</evidence>
<dbReference type="InterPro" id="IPR052021">
    <property type="entry name" value="Type-I_RS_S_subunit"/>
</dbReference>
<protein>
    <submittedName>
        <fullName evidence="5">Restriction endonuclease subunit S</fullName>
    </submittedName>
</protein>
<dbReference type="Proteomes" id="UP000256324">
    <property type="component" value="Unassembled WGS sequence"/>
</dbReference>
<evidence type="ECO:0000313" key="5">
    <source>
        <dbReference type="EMBL" id="REB70433.1"/>
    </source>
</evidence>
<accession>A0ABX9IAG0</accession>
<dbReference type="GO" id="GO:0004519">
    <property type="term" value="F:endonuclease activity"/>
    <property type="evidence" value="ECO:0007669"/>
    <property type="project" value="UniProtKB-KW"/>
</dbReference>
<keyword evidence="5" id="KW-0255">Endonuclease</keyword>
<feature type="domain" description="Type I restriction modification DNA specificity" evidence="4">
    <location>
        <begin position="25"/>
        <end position="198"/>
    </location>
</feature>
<keyword evidence="3" id="KW-0238">DNA-binding</keyword>
<name>A0ABX9IAG0_9ACTN</name>
<dbReference type="Gene3D" id="3.90.220.20">
    <property type="entry name" value="DNA methylase specificity domains"/>
    <property type="match status" value="2"/>
</dbReference>
<dbReference type="InterPro" id="IPR000055">
    <property type="entry name" value="Restrct_endonuc_typeI_TRD"/>
</dbReference>
<dbReference type="CDD" id="cd17268">
    <property type="entry name" value="RMtype1_S_Ara36733I_TRD1-CR1_like"/>
    <property type="match status" value="1"/>
</dbReference>
<keyword evidence="5" id="KW-0378">Hydrolase</keyword>
<feature type="domain" description="Type I restriction modification DNA specificity" evidence="4">
    <location>
        <begin position="218"/>
        <end position="316"/>
    </location>
</feature>
<evidence type="ECO:0000256" key="3">
    <source>
        <dbReference type="ARBA" id="ARBA00023125"/>
    </source>
</evidence>
<sequence>MKLLLCWRIVVSDLRAFIEHKCPNGVRFQRLGDIATLVRGNGLSKKQLIGSDVGAIHYGQIYTKYSRFTTTTISRVDRDIADKLVVVNPGDVIVACTSENMEDVCTPLAWLGEEPIVTGGHTVTIRHRLDPKYLVYWLGSQAFQRQKRAIAGGVKVIDVAARKLATVMVPVPPLEVQSEIVKVLDRFTQLEAELEARKAQFSWYGHMIFPEEGECEWLSISDVAKRVSSGGTPSARNPDFYDGGTIPWLRTNEVRFQDIHDTAVYITESAVKNSSAKWIPGNCVIVAISGASAGRSAVNAIPVTTNQHCCNIEVDEKRRIFVMVIIGLPVIIRI</sequence>
<gene>
    <name evidence="5" type="ORF">CP880_01170</name>
</gene>
<dbReference type="SUPFAM" id="SSF116734">
    <property type="entry name" value="DNA methylase specificity domain"/>
    <property type="match status" value="2"/>
</dbReference>
<comment type="caution">
    <text evidence="5">The sequence shown here is derived from an EMBL/GenBank/DDBJ whole genome shotgun (WGS) entry which is preliminary data.</text>
</comment>
<dbReference type="InterPro" id="IPR044946">
    <property type="entry name" value="Restrct_endonuc_typeI_TRD_sf"/>
</dbReference>
<reference evidence="5 6" key="1">
    <citation type="submission" date="2017-09" db="EMBL/GenBank/DDBJ databases">
        <authorList>
            <person name="Bumgarner R.E."/>
        </authorList>
    </citation>
    <scope>NUCLEOTIDE SEQUENCE [LARGE SCALE GENOMIC DNA]</scope>
    <source>
        <strain evidence="5 6">T34998</strain>
    </source>
</reference>
<proteinExistence type="inferred from homology"/>
<dbReference type="PANTHER" id="PTHR30408:SF12">
    <property type="entry name" value="TYPE I RESTRICTION ENZYME MJAVIII SPECIFICITY SUBUNIT"/>
    <property type="match status" value="1"/>
</dbReference>
<keyword evidence="5" id="KW-0540">Nuclease</keyword>
<keyword evidence="6" id="KW-1185">Reference proteome</keyword>
<keyword evidence="2" id="KW-0680">Restriction system</keyword>
<dbReference type="PANTHER" id="PTHR30408">
    <property type="entry name" value="TYPE-1 RESTRICTION ENZYME ECOKI SPECIFICITY PROTEIN"/>
    <property type="match status" value="1"/>
</dbReference>
<comment type="similarity">
    <text evidence="1">Belongs to the type-I restriction system S methylase family.</text>
</comment>
<dbReference type="Pfam" id="PF01420">
    <property type="entry name" value="Methylase_S"/>
    <property type="match status" value="2"/>
</dbReference>